<protein>
    <recommendedName>
        <fullName evidence="3">Calcium-binding protein</fullName>
    </recommendedName>
</protein>
<proteinExistence type="predicted"/>
<reference evidence="1 2" key="1">
    <citation type="submission" date="2020-05" db="EMBL/GenBank/DDBJ databases">
        <title>Complete closed genome sequence of Defluviicoccus vanus.</title>
        <authorList>
            <person name="Bessarab I."/>
            <person name="Arumugam K."/>
            <person name="Maszenan A.M."/>
            <person name="Seviour R.J."/>
            <person name="Williams R.B."/>
        </authorList>
    </citation>
    <scope>NUCLEOTIDE SEQUENCE [LARGE SCALE GENOMIC DNA]</scope>
    <source>
        <strain evidence="1 2">Ben 114</strain>
    </source>
</reference>
<evidence type="ECO:0000313" key="2">
    <source>
        <dbReference type="Proteomes" id="UP000516369"/>
    </source>
</evidence>
<dbReference type="RefSeq" id="WP_190263065.1">
    <property type="nucleotide sequence ID" value="NZ_CP053923.1"/>
</dbReference>
<organism evidence="1 2">
    <name type="scientific">Defluviicoccus vanus</name>
    <dbReference type="NCBI Taxonomy" id="111831"/>
    <lineage>
        <taxon>Bacteria</taxon>
        <taxon>Pseudomonadati</taxon>
        <taxon>Pseudomonadota</taxon>
        <taxon>Alphaproteobacteria</taxon>
        <taxon>Rhodospirillales</taxon>
        <taxon>Rhodospirillaceae</taxon>
        <taxon>Defluviicoccus</taxon>
    </lineage>
</organism>
<gene>
    <name evidence="1" type="ORF">HQ394_01595</name>
</gene>
<name>A0A7H1N5S9_9PROT</name>
<accession>A0A7H1N5S9</accession>
<keyword evidence="2" id="KW-1185">Reference proteome</keyword>
<dbReference type="KEGG" id="dvn:HQ394_01595"/>
<dbReference type="Gene3D" id="2.150.10.10">
    <property type="entry name" value="Serralysin-like metalloprotease, C-terminal"/>
    <property type="match status" value="1"/>
</dbReference>
<evidence type="ECO:0008006" key="3">
    <source>
        <dbReference type="Google" id="ProtNLM"/>
    </source>
</evidence>
<dbReference type="InterPro" id="IPR011049">
    <property type="entry name" value="Serralysin-like_metalloprot_C"/>
</dbReference>
<dbReference type="SUPFAM" id="SSF51120">
    <property type="entry name" value="beta-Roll"/>
    <property type="match status" value="1"/>
</dbReference>
<evidence type="ECO:0000313" key="1">
    <source>
        <dbReference type="EMBL" id="QNT71065.1"/>
    </source>
</evidence>
<dbReference type="Proteomes" id="UP000516369">
    <property type="component" value="Chromosome"/>
</dbReference>
<dbReference type="AlphaFoldDB" id="A0A7H1N5S9"/>
<sequence>MFGGTGDDSLSGSDGSDRFVFSGNNGQDTIFDFEHGVDTIEIHGYGVAINSFADLNITQHGSDVWIDLGADVAGAGVIVLAGVSLAGLDASDFLFT</sequence>
<dbReference type="EMBL" id="CP053923">
    <property type="protein sequence ID" value="QNT71065.1"/>
    <property type="molecule type" value="Genomic_DNA"/>
</dbReference>